<dbReference type="eggNOG" id="COG0607">
    <property type="taxonomic scope" value="Bacteria"/>
</dbReference>
<protein>
    <recommendedName>
        <fullName evidence="3">Extracellular solute-binding protein family 1</fullName>
    </recommendedName>
</protein>
<dbReference type="Gene3D" id="3.40.190.10">
    <property type="entry name" value="Periplasmic binding protein-like II"/>
    <property type="match status" value="1"/>
</dbReference>
<evidence type="ECO:0000313" key="1">
    <source>
        <dbReference type="EMBL" id="KNY27899.1"/>
    </source>
</evidence>
<proteinExistence type="predicted"/>
<dbReference type="Proteomes" id="UP000036923">
    <property type="component" value="Unassembled WGS sequence"/>
</dbReference>
<name>A0A0L6JQ37_9FIRM</name>
<dbReference type="SUPFAM" id="SSF53850">
    <property type="entry name" value="Periplasmic binding protein-like II"/>
    <property type="match status" value="1"/>
</dbReference>
<dbReference type="STRING" id="398512.Bccel_3170"/>
<evidence type="ECO:0008006" key="3">
    <source>
        <dbReference type="Google" id="ProtNLM"/>
    </source>
</evidence>
<dbReference type="AlphaFoldDB" id="A0A0L6JQ37"/>
<keyword evidence="2" id="KW-1185">Reference proteome</keyword>
<comment type="caution">
    <text evidence="1">The sequence shown here is derived from an EMBL/GenBank/DDBJ whole genome shotgun (WGS) entry which is preliminary data.</text>
</comment>
<reference evidence="2" key="1">
    <citation type="submission" date="2015-07" db="EMBL/GenBank/DDBJ databases">
        <title>Near-Complete Genome Sequence of the Cellulolytic Bacterium Bacteroides (Pseudobacteroides) cellulosolvens ATCC 35603.</title>
        <authorList>
            <person name="Dassa B."/>
            <person name="Utturkar S.M."/>
            <person name="Klingeman D.M."/>
            <person name="Hurt R.A."/>
            <person name="Keller M."/>
            <person name="Xu J."/>
            <person name="Reddy Y.H.K."/>
            <person name="Borovok I."/>
            <person name="Grinberg I.R."/>
            <person name="Lamed R."/>
            <person name="Zhivin O."/>
            <person name="Bayer E.A."/>
            <person name="Brown S.D."/>
        </authorList>
    </citation>
    <scope>NUCLEOTIDE SEQUENCE [LARGE SCALE GENOMIC DNA]</scope>
    <source>
        <strain evidence="2">DSM 2933</strain>
    </source>
</reference>
<accession>A0A0L6JQ37</accession>
<gene>
    <name evidence="1" type="ORF">Bccel_3170</name>
</gene>
<organism evidence="1 2">
    <name type="scientific">Pseudobacteroides cellulosolvens ATCC 35603 = DSM 2933</name>
    <dbReference type="NCBI Taxonomy" id="398512"/>
    <lineage>
        <taxon>Bacteria</taxon>
        <taxon>Bacillati</taxon>
        <taxon>Bacillota</taxon>
        <taxon>Clostridia</taxon>
        <taxon>Eubacteriales</taxon>
        <taxon>Oscillospiraceae</taxon>
        <taxon>Pseudobacteroides</taxon>
    </lineage>
</organism>
<sequence>MGTNDPNKIAGMFSTEENMLETGKKIKEKSKGKVAVFCSWGDVEKMYLGGRSVGWVVDGKLQIDQKVQSFIDLAKKIVSNKYEAGYSEGTSGYNAAIASDESFLATVLPPSGISQIIGKIDRKAYEGGRWGIAKPPFPFGCGGTWYGISNSSQEKELSWKMLKFITIDTYAMKDWVVKNDDLPNNIYLLSKKIPYSRYVDTSLAEFYDPIMRDVNYKINSKYDDMINQSFNKVLNAYLNGKIASKAELIKQFKSDVENLNIIEVDN</sequence>
<dbReference type="EMBL" id="LGTC01000001">
    <property type="protein sequence ID" value="KNY27899.1"/>
    <property type="molecule type" value="Genomic_DNA"/>
</dbReference>
<dbReference type="eggNOG" id="COG1653">
    <property type="taxonomic scope" value="Bacteria"/>
</dbReference>
<evidence type="ECO:0000313" key="2">
    <source>
        <dbReference type="Proteomes" id="UP000036923"/>
    </source>
</evidence>